<feature type="non-terminal residue" evidence="2">
    <location>
        <position position="1"/>
    </location>
</feature>
<sequence>DRLCLQRHDPNSLDVTVSREFEGEMHTCCTVRGIDGAVALPKWYEKTVYLVSPSVYRYHSHAFSLSYFYLNSDFFVVVYMVTALLDEYHGLYVYLGGVVLITRNGLMLFGNSVVVYLTTTTHRLDGISLNMFDSTLVRNYPSLAIVIFVNLFVVFSVDGLVHHHIADKSSHGRHRPANHKRAVVYAVVVSNPKLPQQQPQNEYHGHYHNDDGSKGAAAANMFMMTQDSDGPLGKTVWAMSWRVYLQAFRNSSVGYVVVTHGPSTLKMIVSAICVMLVLVDVISNNWKLNDLIGNARTLFTPVLNVASQQDLTDTFTFAEGYSLSTTSNVGLFMLNYTLQKIHAHDASMNVLTADTFLINGGTNDIYGLLLMELFVAVEYQVEPVRWFLAVDFEFLAREASNFKQVAR</sequence>
<organism evidence="2 3">
    <name type="scientific">Aphanomyces astaci</name>
    <name type="common">Crayfish plague agent</name>
    <dbReference type="NCBI Taxonomy" id="112090"/>
    <lineage>
        <taxon>Eukaryota</taxon>
        <taxon>Sar</taxon>
        <taxon>Stramenopiles</taxon>
        <taxon>Oomycota</taxon>
        <taxon>Saprolegniomycetes</taxon>
        <taxon>Saprolegniales</taxon>
        <taxon>Verrucalvaceae</taxon>
        <taxon>Aphanomyces</taxon>
    </lineage>
</organism>
<proteinExistence type="predicted"/>
<name>A0A397B658_APHAT</name>
<accession>A0A397B658</accession>
<feature type="transmembrane region" description="Helical" evidence="1">
    <location>
        <begin position="67"/>
        <end position="85"/>
    </location>
</feature>
<keyword evidence="1" id="KW-1133">Transmembrane helix</keyword>
<keyword evidence="1" id="KW-0472">Membrane</keyword>
<reference evidence="2 3" key="1">
    <citation type="submission" date="2018-08" db="EMBL/GenBank/DDBJ databases">
        <title>Aphanomyces genome sequencing and annotation.</title>
        <authorList>
            <person name="Minardi D."/>
            <person name="Oidtmann B."/>
            <person name="Van Der Giezen M."/>
            <person name="Studholme D.J."/>
        </authorList>
    </citation>
    <scope>NUCLEOTIDE SEQUENCE [LARGE SCALE GENOMIC DNA]</scope>
    <source>
        <strain evidence="2 3">Yx</strain>
    </source>
</reference>
<protein>
    <submittedName>
        <fullName evidence="2">Uncharacterized protein</fullName>
    </submittedName>
</protein>
<evidence type="ECO:0000313" key="3">
    <source>
        <dbReference type="Proteomes" id="UP000266239"/>
    </source>
</evidence>
<dbReference type="AlphaFoldDB" id="A0A397B658"/>
<evidence type="ECO:0000256" key="1">
    <source>
        <dbReference type="SAM" id="Phobius"/>
    </source>
</evidence>
<feature type="transmembrane region" description="Helical" evidence="1">
    <location>
        <begin position="91"/>
        <end position="119"/>
    </location>
</feature>
<dbReference type="Proteomes" id="UP000266239">
    <property type="component" value="Unassembled WGS sequence"/>
</dbReference>
<feature type="transmembrane region" description="Helical" evidence="1">
    <location>
        <begin position="140"/>
        <end position="161"/>
    </location>
</feature>
<dbReference type="EMBL" id="QUTA01005801">
    <property type="protein sequence ID" value="RHY14026.1"/>
    <property type="molecule type" value="Genomic_DNA"/>
</dbReference>
<gene>
    <name evidence="2" type="ORF">DYB25_011316</name>
</gene>
<comment type="caution">
    <text evidence="2">The sequence shown here is derived from an EMBL/GenBank/DDBJ whole genome shotgun (WGS) entry which is preliminary data.</text>
</comment>
<keyword evidence="1" id="KW-0812">Transmembrane</keyword>
<evidence type="ECO:0000313" key="2">
    <source>
        <dbReference type="EMBL" id="RHY14026.1"/>
    </source>
</evidence>